<name>A0AAC9EY08_9PROT</name>
<dbReference type="EMBL" id="CP012403">
    <property type="protein sequence ID" value="ALG73254.1"/>
    <property type="molecule type" value="Genomic_DNA"/>
</dbReference>
<accession>A0AAC9EY08</accession>
<keyword evidence="3" id="KW-1185">Reference proteome</keyword>
<evidence type="ECO:0000256" key="1">
    <source>
        <dbReference type="SAM" id="MobiDB-lite"/>
    </source>
</evidence>
<proteinExistence type="predicted"/>
<reference evidence="3" key="1">
    <citation type="submission" date="2015-12" db="EMBL/GenBank/DDBJ databases">
        <title>Complete Genome Sequence of Azospirillum thiophilum BV-S.</title>
        <authorList>
            <person name="Fomenkov A."/>
            <person name="Vincze T."/>
            <person name="Grabovich M."/>
            <person name="Dubinina G."/>
            <person name="Orlova M."/>
            <person name="Belousova E."/>
            <person name="Roberts R.J."/>
        </authorList>
    </citation>
    <scope>NUCLEOTIDE SEQUENCE [LARGE SCALE GENOMIC DNA]</scope>
    <source>
        <strain evidence="3">BV-S</strain>
    </source>
</reference>
<dbReference type="KEGG" id="ati:AL072_19415"/>
<feature type="compositionally biased region" description="Basic and acidic residues" evidence="1">
    <location>
        <begin position="20"/>
        <end position="32"/>
    </location>
</feature>
<feature type="region of interest" description="Disordered" evidence="1">
    <location>
        <begin position="1"/>
        <end position="32"/>
    </location>
</feature>
<evidence type="ECO:0000313" key="2">
    <source>
        <dbReference type="EMBL" id="ALG73254.1"/>
    </source>
</evidence>
<gene>
    <name evidence="2" type="ORF">AL072_19415</name>
</gene>
<feature type="compositionally biased region" description="Polar residues" evidence="1">
    <location>
        <begin position="1"/>
        <end position="12"/>
    </location>
</feature>
<feature type="region of interest" description="Disordered" evidence="1">
    <location>
        <begin position="230"/>
        <end position="255"/>
    </location>
</feature>
<sequence>MAGSPHHSQGTFGVSGLHQAEGERAEDADLARFEGGGRAQRIQRRACFLDLAQGDSVGGLQGGIAGGTQAGPAQQPDHPVRFVEILDQCAEVAPSGGEGRIDDQSTRGDATRRAAGAGVLQHQAEGGQRLRVSRTEPQRPGEGESRLPLPSGQAQRFCQIVHGRSPVGGENHRSGEAPRGTAIASVAERETAQPNPGLFMKRVYGQDTAQQRFRDAGMTGAFEADRFREDLRARTGGKGRHGIAGGKQRHGGTQA</sequence>
<dbReference type="Proteomes" id="UP000069935">
    <property type="component" value="Chromosome 3"/>
</dbReference>
<feature type="compositionally biased region" description="Basic and acidic residues" evidence="1">
    <location>
        <begin position="99"/>
        <end position="112"/>
    </location>
</feature>
<reference evidence="2 3" key="2">
    <citation type="journal article" date="2016" name="Genome Announc.">
        <title>Complete Genome Sequence of a Strain of Azospirillum thiophilum Isolated from a Sulfide Spring.</title>
        <authorList>
            <person name="Fomenkov A."/>
            <person name="Vincze T."/>
            <person name="Grabovich M."/>
            <person name="Anton B.P."/>
            <person name="Dubinina G."/>
            <person name="Orlova M."/>
            <person name="Belousova E."/>
            <person name="Roberts R.J."/>
        </authorList>
    </citation>
    <scope>NUCLEOTIDE SEQUENCE [LARGE SCALE GENOMIC DNA]</scope>
    <source>
        <strain evidence="2 3">BV-S</strain>
    </source>
</reference>
<dbReference type="AlphaFoldDB" id="A0AAC9EY08"/>
<feature type="compositionally biased region" description="Basic and acidic residues" evidence="1">
    <location>
        <begin position="133"/>
        <end position="145"/>
    </location>
</feature>
<feature type="region of interest" description="Disordered" evidence="1">
    <location>
        <begin position="93"/>
        <end position="152"/>
    </location>
</feature>
<organism evidence="2 3">
    <name type="scientific">Azospirillum thiophilum</name>
    <dbReference type="NCBI Taxonomy" id="528244"/>
    <lineage>
        <taxon>Bacteria</taxon>
        <taxon>Pseudomonadati</taxon>
        <taxon>Pseudomonadota</taxon>
        <taxon>Alphaproteobacteria</taxon>
        <taxon>Rhodospirillales</taxon>
        <taxon>Azospirillaceae</taxon>
        <taxon>Azospirillum</taxon>
    </lineage>
</organism>
<evidence type="ECO:0000313" key="3">
    <source>
        <dbReference type="Proteomes" id="UP000069935"/>
    </source>
</evidence>
<protein>
    <submittedName>
        <fullName evidence="2">Uncharacterized protein</fullName>
    </submittedName>
</protein>